<dbReference type="InterPro" id="IPR003594">
    <property type="entry name" value="HATPase_dom"/>
</dbReference>
<dbReference type="PROSITE" id="PS50885">
    <property type="entry name" value="HAMP"/>
    <property type="match status" value="1"/>
</dbReference>
<dbReference type="EC" id="2.7.13.3" evidence="3"/>
<dbReference type="PROSITE" id="PS50894">
    <property type="entry name" value="HPT"/>
    <property type="match status" value="1"/>
</dbReference>
<feature type="compositionally biased region" description="Basic and acidic residues" evidence="8">
    <location>
        <begin position="129"/>
        <end position="140"/>
    </location>
</feature>
<comment type="catalytic activity">
    <reaction evidence="1">
        <text>ATP + protein L-histidine = ADP + protein N-phospho-L-histidine.</text>
        <dbReference type="EC" id="2.7.13.3"/>
    </reaction>
</comment>
<dbReference type="PANTHER" id="PTHR43395">
    <property type="entry name" value="SENSOR HISTIDINE KINASE CHEA"/>
    <property type="match status" value="1"/>
</dbReference>
<dbReference type="InterPro" id="IPR008207">
    <property type="entry name" value="Sig_transdc_His_kin_Hpt_dom"/>
</dbReference>
<dbReference type="GO" id="GO:0016020">
    <property type="term" value="C:membrane"/>
    <property type="evidence" value="ECO:0007669"/>
    <property type="project" value="UniProtKB-SubCell"/>
</dbReference>
<comment type="caution">
    <text evidence="12">The sequence shown here is derived from an EMBL/GenBank/DDBJ whole genome shotgun (WGS) entry which is preliminary data.</text>
</comment>
<dbReference type="CDD" id="cd06225">
    <property type="entry name" value="HAMP"/>
    <property type="match status" value="1"/>
</dbReference>
<dbReference type="PROSITE" id="PS50109">
    <property type="entry name" value="HIS_KIN"/>
    <property type="match status" value="1"/>
</dbReference>
<evidence type="ECO:0000256" key="3">
    <source>
        <dbReference type="ARBA" id="ARBA00012438"/>
    </source>
</evidence>
<dbReference type="SMART" id="SM00304">
    <property type="entry name" value="HAMP"/>
    <property type="match status" value="1"/>
</dbReference>
<comment type="subcellular location">
    <subcellularLocation>
        <location evidence="2">Membrane</location>
    </subcellularLocation>
</comment>
<dbReference type="InterPro" id="IPR036890">
    <property type="entry name" value="HATPase_C_sf"/>
</dbReference>
<evidence type="ECO:0000256" key="5">
    <source>
        <dbReference type="ARBA" id="ARBA00022679"/>
    </source>
</evidence>
<evidence type="ECO:0000256" key="1">
    <source>
        <dbReference type="ARBA" id="ARBA00000085"/>
    </source>
</evidence>
<dbReference type="Gene3D" id="1.10.287.130">
    <property type="match status" value="1"/>
</dbReference>
<organism evidence="12 13">
    <name type="scientific">Candidatus Wallbacteria bacterium GWC2_49_35</name>
    <dbReference type="NCBI Taxonomy" id="1817813"/>
    <lineage>
        <taxon>Bacteria</taxon>
        <taxon>Candidatus Walliibacteriota</taxon>
    </lineage>
</organism>
<dbReference type="AlphaFoldDB" id="A0A1F7WVX9"/>
<dbReference type="STRING" id="1817813.A2008_10575"/>
<dbReference type="Gene3D" id="3.30.565.10">
    <property type="entry name" value="Histidine kinase-like ATPase, C-terminal domain"/>
    <property type="match status" value="1"/>
</dbReference>
<dbReference type="SUPFAM" id="SSF47226">
    <property type="entry name" value="Histidine-containing phosphotransfer domain, HPT domain"/>
    <property type="match status" value="1"/>
</dbReference>
<keyword evidence="4 7" id="KW-0597">Phosphoprotein</keyword>
<feature type="region of interest" description="Disordered" evidence="8">
    <location>
        <begin position="129"/>
        <end position="163"/>
    </location>
</feature>
<feature type="domain" description="HAMP" evidence="10">
    <location>
        <begin position="196"/>
        <end position="242"/>
    </location>
</feature>
<dbReference type="InterPro" id="IPR051315">
    <property type="entry name" value="Bact_Chemotaxis_CheA"/>
</dbReference>
<feature type="domain" description="HPt" evidence="11">
    <location>
        <begin position="399"/>
        <end position="504"/>
    </location>
</feature>
<evidence type="ECO:0000313" key="12">
    <source>
        <dbReference type="EMBL" id="OGM06994.1"/>
    </source>
</evidence>
<accession>A0A1F7WVX9</accession>
<evidence type="ECO:0000256" key="7">
    <source>
        <dbReference type="PROSITE-ProRule" id="PRU00110"/>
    </source>
</evidence>
<evidence type="ECO:0000259" key="9">
    <source>
        <dbReference type="PROSITE" id="PS50109"/>
    </source>
</evidence>
<dbReference type="FunFam" id="3.30.565.10:FF:000016">
    <property type="entry name" value="Chemotaxis protein CheA, putative"/>
    <property type="match status" value="1"/>
</dbReference>
<evidence type="ECO:0000259" key="11">
    <source>
        <dbReference type="PROSITE" id="PS50894"/>
    </source>
</evidence>
<dbReference type="EMBL" id="MGFH01000050">
    <property type="protein sequence ID" value="OGM06994.1"/>
    <property type="molecule type" value="Genomic_DNA"/>
</dbReference>
<protein>
    <recommendedName>
        <fullName evidence="3">histidine kinase</fullName>
        <ecNumber evidence="3">2.7.13.3</ecNumber>
    </recommendedName>
</protein>
<dbReference type="Pfam" id="PF00672">
    <property type="entry name" value="HAMP"/>
    <property type="match status" value="1"/>
</dbReference>
<sequence length="737" mass="80945">MPVGSHKDAFLAHQKVKKTFADSADNALPKAAAQILLDFVKSQRQIVSENVPETIEISDIEKYDRQKVEEALHSVENLCGKCNENHDNNCFVNQARRVLIAMLTGVDVKEKFNGAQSLEELMKIAGEMKAEKESKQKEEPAAAQDGSPGTEDGSGAGTTGYEEVDKEFERLNSKIGRLKKDYFELKEKDIFRATLIDEVVDTIKSVAGGDFKNPMPVHEDDQLGKIAAAFNTMLETVNRTFKNLDDEVAKRSAELKLLMGNIKIGVFTMNKDFRINREYSKECLKIFGCEEIGGMNFFDLIQVYDKQAEKKEEIKNFIALYFNGLALDDDSMNSINPLFEHRLKEKYLQFLFYPVKTAAGGQTENMLVQCVDLTANKLLQMEIDSKDAEGRRIRKMVLNREAFNDFISETIKMADDARRISAGAIGPAELGELYRIAHTIKGGAGCFDLDELIAHTSGFEDLLGCLIKKGVSVDDGAGVAAGITTMLELVDKSIVYSEKIFGRPAVSAGEFEFVFKKSRLDELITVTRAASSPKVSPALEAAFDSFYELPAHRVFAKSFAMVAPLAERLSKGVSLEVSGGDVPIPFAMSSKLSEIMLHLLRNAVDHAIETPEEREEARKPFEGLIKVAVSRAADSIELAVSDDGQGLDPVKISASAVEKGIIEPDTVSAMTDAEKTALIFKPGFSTKNEVSNISGRGVGMDVVKNAVEKHLNGILSVTSVPGSGTEFNIKIKTLKEA</sequence>
<evidence type="ECO:0000256" key="4">
    <source>
        <dbReference type="ARBA" id="ARBA00022553"/>
    </source>
</evidence>
<evidence type="ECO:0000256" key="6">
    <source>
        <dbReference type="ARBA" id="ARBA00022777"/>
    </source>
</evidence>
<dbReference type="PANTHER" id="PTHR43395:SF10">
    <property type="entry name" value="CHEMOTAXIS PROTEIN CHEA"/>
    <property type="match status" value="1"/>
</dbReference>
<dbReference type="SUPFAM" id="SSF158472">
    <property type="entry name" value="HAMP domain-like"/>
    <property type="match status" value="1"/>
</dbReference>
<dbReference type="Pfam" id="PF02518">
    <property type="entry name" value="HATPase_c"/>
    <property type="match status" value="1"/>
</dbReference>
<dbReference type="InterPro" id="IPR004358">
    <property type="entry name" value="Sig_transdc_His_kin-like_C"/>
</dbReference>
<dbReference type="GO" id="GO:0004673">
    <property type="term" value="F:protein histidine kinase activity"/>
    <property type="evidence" value="ECO:0007669"/>
    <property type="project" value="UniProtKB-EC"/>
</dbReference>
<dbReference type="InterPro" id="IPR005467">
    <property type="entry name" value="His_kinase_dom"/>
</dbReference>
<proteinExistence type="predicted"/>
<evidence type="ECO:0000256" key="2">
    <source>
        <dbReference type="ARBA" id="ARBA00004370"/>
    </source>
</evidence>
<evidence type="ECO:0000259" key="10">
    <source>
        <dbReference type="PROSITE" id="PS50885"/>
    </source>
</evidence>
<dbReference type="Proteomes" id="UP000178735">
    <property type="component" value="Unassembled WGS sequence"/>
</dbReference>
<keyword evidence="5" id="KW-0808">Transferase</keyword>
<keyword evidence="6" id="KW-0418">Kinase</keyword>
<feature type="domain" description="Histidine kinase" evidence="9">
    <location>
        <begin position="520"/>
        <end position="735"/>
    </location>
</feature>
<dbReference type="SUPFAM" id="SSF55874">
    <property type="entry name" value="ATPase domain of HSP90 chaperone/DNA topoisomerase II/histidine kinase"/>
    <property type="match status" value="1"/>
</dbReference>
<dbReference type="CDD" id="cd00088">
    <property type="entry name" value="HPT"/>
    <property type="match status" value="1"/>
</dbReference>
<name>A0A1F7WVX9_9BACT</name>
<dbReference type="PRINTS" id="PR00344">
    <property type="entry name" value="BCTRLSENSOR"/>
</dbReference>
<dbReference type="Pfam" id="PF01627">
    <property type="entry name" value="Hpt"/>
    <property type="match status" value="1"/>
</dbReference>
<reference evidence="12 13" key="1">
    <citation type="journal article" date="2016" name="Nat. Commun.">
        <title>Thousands of microbial genomes shed light on interconnected biogeochemical processes in an aquifer system.</title>
        <authorList>
            <person name="Anantharaman K."/>
            <person name="Brown C.T."/>
            <person name="Hug L.A."/>
            <person name="Sharon I."/>
            <person name="Castelle C.J."/>
            <person name="Probst A.J."/>
            <person name="Thomas B.C."/>
            <person name="Singh A."/>
            <person name="Wilkins M.J."/>
            <person name="Karaoz U."/>
            <person name="Brodie E.L."/>
            <person name="Williams K.H."/>
            <person name="Hubbard S.S."/>
            <person name="Banfield J.F."/>
        </authorList>
    </citation>
    <scope>NUCLEOTIDE SEQUENCE [LARGE SCALE GENOMIC DNA]</scope>
</reference>
<dbReference type="InterPro" id="IPR003660">
    <property type="entry name" value="HAMP_dom"/>
</dbReference>
<gene>
    <name evidence="12" type="ORF">A2008_10575</name>
</gene>
<dbReference type="SMART" id="SM00387">
    <property type="entry name" value="HATPase_c"/>
    <property type="match status" value="1"/>
</dbReference>
<evidence type="ECO:0000313" key="13">
    <source>
        <dbReference type="Proteomes" id="UP000178735"/>
    </source>
</evidence>
<dbReference type="Gene3D" id="1.20.120.160">
    <property type="entry name" value="HPT domain"/>
    <property type="match status" value="1"/>
</dbReference>
<dbReference type="InterPro" id="IPR036641">
    <property type="entry name" value="HPT_dom_sf"/>
</dbReference>
<dbReference type="GO" id="GO:0000160">
    <property type="term" value="P:phosphorelay signal transduction system"/>
    <property type="evidence" value="ECO:0007669"/>
    <property type="project" value="InterPro"/>
</dbReference>
<feature type="modified residue" description="Phosphohistidine" evidence="7">
    <location>
        <position position="438"/>
    </location>
</feature>
<evidence type="ECO:0000256" key="8">
    <source>
        <dbReference type="SAM" id="MobiDB-lite"/>
    </source>
</evidence>